<accession>A0ACB9L9M7</accession>
<dbReference type="Proteomes" id="UP000828941">
    <property type="component" value="Chromosome 12"/>
</dbReference>
<dbReference type="EMBL" id="CM039437">
    <property type="protein sequence ID" value="KAI4306074.1"/>
    <property type="molecule type" value="Genomic_DNA"/>
</dbReference>
<gene>
    <name evidence="1" type="ORF">L6164_029384</name>
</gene>
<sequence>MSETITEERLELMVSPTGESTPTLRPAHFLNPSAIDGARSGIPSCSPMSSLPRTFHPKEWPLRVKFTCWRRTPKKWVQWLNNVHSTYETQWKKLGIYESIINSKYEIYKSDELLFGIAEKWSPTSNTFVFPWGEATITLEDILVLGGYPVLGASVLSLLNEELKEIETKLIKAWKEALKTRSNKVSVMEWIDSFFNKGRELEHEAFLSAWLSMFVFPNNYLVNNAVFPIAINLARGNKIALAPALLASIYRDLDMLKESIVTLPKFQADYEEEYLPLDLSSPFWLVQIWAWERIQSLQPKPIVIHCGDPLMTKWQKAKPLNVRNVRLVLDSAGEEFNWRPYAILKHYSPIIYPENEMRVTLQETNLDEKQKLESFIICVRVSELVGRTVNSGKIYIPPRPFEADVTTRYLDWWKNSVMCHKDPFKDLVKGKRNPRSRKLVPQASEGNIAAHNGPDVPSGFPPEHSNMEISGYSEENDDASVPTGTVPKRMKFANDIYMAEEALRAKAAKVPVPEVPPGFPPRHNTGGSGNSVRESEPATFRENVEASMEGLEPAREGGNGSTKPRLTNERESPAIEGKERTNEPERKNFEFEDIAKLGERISRLETLFGSLLTEEDRTRS</sequence>
<evidence type="ECO:0000313" key="1">
    <source>
        <dbReference type="EMBL" id="KAI4306074.1"/>
    </source>
</evidence>
<evidence type="ECO:0000313" key="2">
    <source>
        <dbReference type="Proteomes" id="UP000828941"/>
    </source>
</evidence>
<comment type="caution">
    <text evidence="1">The sequence shown here is derived from an EMBL/GenBank/DDBJ whole genome shotgun (WGS) entry which is preliminary data.</text>
</comment>
<protein>
    <submittedName>
        <fullName evidence="1">Uncharacterized protein</fullName>
    </submittedName>
</protein>
<proteinExistence type="predicted"/>
<reference evidence="1 2" key="1">
    <citation type="journal article" date="2022" name="DNA Res.">
        <title>Chromosomal-level genome assembly of the orchid tree Bauhinia variegata (Leguminosae; Cercidoideae) supports the allotetraploid origin hypothesis of Bauhinia.</title>
        <authorList>
            <person name="Zhong Y."/>
            <person name="Chen Y."/>
            <person name="Zheng D."/>
            <person name="Pang J."/>
            <person name="Liu Y."/>
            <person name="Luo S."/>
            <person name="Meng S."/>
            <person name="Qian L."/>
            <person name="Wei D."/>
            <person name="Dai S."/>
            <person name="Zhou R."/>
        </authorList>
    </citation>
    <scope>NUCLEOTIDE SEQUENCE [LARGE SCALE GENOMIC DNA]</scope>
    <source>
        <strain evidence="1">BV-YZ2020</strain>
    </source>
</reference>
<organism evidence="1 2">
    <name type="scientific">Bauhinia variegata</name>
    <name type="common">Purple orchid tree</name>
    <name type="synonym">Phanera variegata</name>
    <dbReference type="NCBI Taxonomy" id="167791"/>
    <lineage>
        <taxon>Eukaryota</taxon>
        <taxon>Viridiplantae</taxon>
        <taxon>Streptophyta</taxon>
        <taxon>Embryophyta</taxon>
        <taxon>Tracheophyta</taxon>
        <taxon>Spermatophyta</taxon>
        <taxon>Magnoliopsida</taxon>
        <taxon>eudicotyledons</taxon>
        <taxon>Gunneridae</taxon>
        <taxon>Pentapetalae</taxon>
        <taxon>rosids</taxon>
        <taxon>fabids</taxon>
        <taxon>Fabales</taxon>
        <taxon>Fabaceae</taxon>
        <taxon>Cercidoideae</taxon>
        <taxon>Cercideae</taxon>
        <taxon>Bauhiniinae</taxon>
        <taxon>Bauhinia</taxon>
    </lineage>
</organism>
<keyword evidence="2" id="KW-1185">Reference proteome</keyword>
<name>A0ACB9L9M7_BAUVA</name>